<sequence>MPEFTYDKLNTDYNNTNSWYNVHKLHLPDHDYTNNANSWYSQSDPGVKNGERKGGMVSGGLAYYDNATYSGPHTNKGSFSRGSDEHSDVVKGCDKVVRHASVLTVVKGCDKVVRHVSVLTVVKGCGKVVKHASVLTVFDSAMMNLCDHFRFGDGADF</sequence>
<reference evidence="1" key="1">
    <citation type="submission" date="2018-11" db="EMBL/GenBank/DDBJ databases">
        <authorList>
            <person name="Alioto T."/>
            <person name="Alioto T."/>
        </authorList>
    </citation>
    <scope>NUCLEOTIDE SEQUENCE</scope>
</reference>
<accession>A0A8B6ENF9</accession>
<gene>
    <name evidence="1" type="ORF">MGAL_10B011253</name>
</gene>
<dbReference type="AlphaFoldDB" id="A0A8B6ENF9"/>
<keyword evidence="2" id="KW-1185">Reference proteome</keyword>
<proteinExistence type="predicted"/>
<organism evidence="1 2">
    <name type="scientific">Mytilus galloprovincialis</name>
    <name type="common">Mediterranean mussel</name>
    <dbReference type="NCBI Taxonomy" id="29158"/>
    <lineage>
        <taxon>Eukaryota</taxon>
        <taxon>Metazoa</taxon>
        <taxon>Spiralia</taxon>
        <taxon>Lophotrochozoa</taxon>
        <taxon>Mollusca</taxon>
        <taxon>Bivalvia</taxon>
        <taxon>Autobranchia</taxon>
        <taxon>Pteriomorphia</taxon>
        <taxon>Mytilida</taxon>
        <taxon>Mytiloidea</taxon>
        <taxon>Mytilidae</taxon>
        <taxon>Mytilinae</taxon>
        <taxon>Mytilus</taxon>
    </lineage>
</organism>
<dbReference type="Proteomes" id="UP000596742">
    <property type="component" value="Unassembled WGS sequence"/>
</dbReference>
<evidence type="ECO:0000313" key="2">
    <source>
        <dbReference type="Proteomes" id="UP000596742"/>
    </source>
</evidence>
<protein>
    <submittedName>
        <fullName evidence="1">Uncharacterized protein</fullName>
    </submittedName>
</protein>
<comment type="caution">
    <text evidence="1">The sequence shown here is derived from an EMBL/GenBank/DDBJ whole genome shotgun (WGS) entry which is preliminary data.</text>
</comment>
<name>A0A8B6ENF9_MYTGA</name>
<evidence type="ECO:0000313" key="1">
    <source>
        <dbReference type="EMBL" id="VDI37190.1"/>
    </source>
</evidence>
<dbReference type="EMBL" id="UYJE01005411">
    <property type="protein sequence ID" value="VDI37190.1"/>
    <property type="molecule type" value="Genomic_DNA"/>
</dbReference>